<sequence length="372" mass="39625">MTRLAKIIAASAAAAVGFTGVAVGVQASPVIVERVVDGDTIEVRILDKTVRVRLLNIDAPETRDSGQPTECLGPEASEFLENRLPVGTRVDLQYDKERYDKYGRTLAGVFESGSLVNAEIAAAGLGAPLLFEPNDRFYSEVLAAAEQAEAKRVGAYAPEVDCTLPSQIRAAAAALVASDVGDDGWSENQHLLAVGAINDDIHRASLLRAELASEESAGEASVNAFYSDDQRRDWLAELDAGIAAGRAQQADHQLAAAEIREAERMAAEKAEAERIAAEKAEAERIAAEKAEAERIAAEKAEAERIAAEKAEAERIAKAKVKQTVTEKPSNVSSVYYANCTAARKAGAAPVRRGDPGYGKHLDRDNDGIGCER</sequence>
<proteinExistence type="predicted"/>
<evidence type="ECO:0000256" key="1">
    <source>
        <dbReference type="SAM" id="Coils"/>
    </source>
</evidence>
<evidence type="ECO:0000256" key="3">
    <source>
        <dbReference type="SAM" id="SignalP"/>
    </source>
</evidence>
<evidence type="ECO:0000259" key="4">
    <source>
        <dbReference type="PROSITE" id="PS50830"/>
    </source>
</evidence>
<accession>A0A7H0H9F7</accession>
<evidence type="ECO:0000313" key="6">
    <source>
        <dbReference type="Proteomes" id="UP000516117"/>
    </source>
</evidence>
<dbReference type="InterPro" id="IPR002071">
    <property type="entry name" value="Thermonucl_AS"/>
</dbReference>
<dbReference type="PROSITE" id="PS01284">
    <property type="entry name" value="TNASE_2"/>
    <property type="match status" value="1"/>
</dbReference>
<organism evidence="5 6">
    <name type="scientific">Tessaracoccus defluvii</name>
    <dbReference type="NCBI Taxonomy" id="1285901"/>
    <lineage>
        <taxon>Bacteria</taxon>
        <taxon>Bacillati</taxon>
        <taxon>Actinomycetota</taxon>
        <taxon>Actinomycetes</taxon>
        <taxon>Propionibacteriales</taxon>
        <taxon>Propionibacteriaceae</taxon>
        <taxon>Tessaracoccus</taxon>
    </lineage>
</organism>
<dbReference type="Pfam" id="PF05901">
    <property type="entry name" value="Excalibur"/>
    <property type="match status" value="1"/>
</dbReference>
<evidence type="ECO:0000313" key="5">
    <source>
        <dbReference type="EMBL" id="QNP57173.1"/>
    </source>
</evidence>
<dbReference type="SUPFAM" id="SSF50199">
    <property type="entry name" value="Staphylococcal nuclease"/>
    <property type="match status" value="1"/>
</dbReference>
<dbReference type="InterPro" id="IPR035437">
    <property type="entry name" value="SNase_OB-fold_sf"/>
</dbReference>
<keyword evidence="6" id="KW-1185">Reference proteome</keyword>
<reference evidence="5 6" key="1">
    <citation type="submission" date="2020-08" db="EMBL/GenBank/DDBJ databases">
        <title>Genome sequence of Tessaracoccus defluvii JCM 17540T.</title>
        <authorList>
            <person name="Hyun D.-W."/>
            <person name="Bae J.-W."/>
        </authorList>
    </citation>
    <scope>NUCLEOTIDE SEQUENCE [LARGE SCALE GENOMIC DNA]</scope>
    <source>
        <strain evidence="5 6">JCM 17540</strain>
    </source>
</reference>
<feature type="region of interest" description="Disordered" evidence="2">
    <location>
        <begin position="347"/>
        <end position="372"/>
    </location>
</feature>
<dbReference type="SMART" id="SM00894">
    <property type="entry name" value="Excalibur"/>
    <property type="match status" value="1"/>
</dbReference>
<dbReference type="PROSITE" id="PS50830">
    <property type="entry name" value="TNASE_3"/>
    <property type="match status" value="1"/>
</dbReference>
<dbReference type="EMBL" id="CP060789">
    <property type="protein sequence ID" value="QNP57173.1"/>
    <property type="molecule type" value="Genomic_DNA"/>
</dbReference>
<feature type="chain" id="PRO_5028970675" evidence="3">
    <location>
        <begin position="28"/>
        <end position="372"/>
    </location>
</feature>
<dbReference type="SMART" id="SM00318">
    <property type="entry name" value="SNc"/>
    <property type="match status" value="1"/>
</dbReference>
<gene>
    <name evidence="5" type="ORF">H9L22_07840</name>
</gene>
<dbReference type="GO" id="GO:0004518">
    <property type="term" value="F:nuclease activity"/>
    <property type="evidence" value="ECO:0007669"/>
    <property type="project" value="InterPro"/>
</dbReference>
<feature type="signal peptide" evidence="3">
    <location>
        <begin position="1"/>
        <end position="27"/>
    </location>
</feature>
<feature type="coiled-coil region" evidence="1">
    <location>
        <begin position="255"/>
        <end position="315"/>
    </location>
</feature>
<dbReference type="PROSITE" id="PS01123">
    <property type="entry name" value="TNASE_1"/>
    <property type="match status" value="1"/>
</dbReference>
<dbReference type="Gene3D" id="2.40.50.90">
    <property type="match status" value="1"/>
</dbReference>
<dbReference type="Pfam" id="PF00565">
    <property type="entry name" value="SNase"/>
    <property type="match status" value="1"/>
</dbReference>
<dbReference type="RefSeq" id="WP_187722266.1">
    <property type="nucleotide sequence ID" value="NZ_BAABBL010000012.1"/>
</dbReference>
<keyword evidence="3" id="KW-0732">Signal</keyword>
<keyword evidence="1" id="KW-0175">Coiled coil</keyword>
<name>A0A7H0H9F7_9ACTN</name>
<feature type="compositionally biased region" description="Basic and acidic residues" evidence="2">
    <location>
        <begin position="351"/>
        <end position="372"/>
    </location>
</feature>
<protein>
    <submittedName>
        <fullName evidence="5">Excalibur calcium-binding domain-containing protein</fullName>
    </submittedName>
</protein>
<dbReference type="GO" id="GO:0003676">
    <property type="term" value="F:nucleic acid binding"/>
    <property type="evidence" value="ECO:0007669"/>
    <property type="project" value="InterPro"/>
</dbReference>
<dbReference type="Proteomes" id="UP000516117">
    <property type="component" value="Chromosome"/>
</dbReference>
<feature type="domain" description="TNase-like" evidence="4">
    <location>
        <begin position="26"/>
        <end position="158"/>
    </location>
</feature>
<dbReference type="AlphaFoldDB" id="A0A7H0H9F7"/>
<dbReference type="InterPro" id="IPR016071">
    <property type="entry name" value="Staphylococal_nuclease_OB-fold"/>
</dbReference>
<dbReference type="InterPro" id="IPR008613">
    <property type="entry name" value="Excalibur_Ca-bd_domain"/>
</dbReference>
<evidence type="ECO:0000256" key="2">
    <source>
        <dbReference type="SAM" id="MobiDB-lite"/>
    </source>
</evidence>
<dbReference type="KEGG" id="tdf:H9L22_07840"/>